<evidence type="ECO:0000313" key="2">
    <source>
        <dbReference type="Proteomes" id="UP000507470"/>
    </source>
</evidence>
<proteinExistence type="predicted"/>
<keyword evidence="2" id="KW-1185">Reference proteome</keyword>
<reference evidence="1 2" key="1">
    <citation type="submission" date="2020-06" db="EMBL/GenBank/DDBJ databases">
        <authorList>
            <person name="Li R."/>
            <person name="Bekaert M."/>
        </authorList>
    </citation>
    <scope>NUCLEOTIDE SEQUENCE [LARGE SCALE GENOMIC DNA]</scope>
    <source>
        <strain evidence="2">wild</strain>
    </source>
</reference>
<dbReference type="EMBL" id="CACVKT020004761">
    <property type="protein sequence ID" value="CAC5391458.1"/>
    <property type="molecule type" value="Genomic_DNA"/>
</dbReference>
<accession>A0A6J8C4Z8</accession>
<evidence type="ECO:0000313" key="1">
    <source>
        <dbReference type="EMBL" id="CAC5391458.1"/>
    </source>
</evidence>
<dbReference type="AlphaFoldDB" id="A0A6J8C4Z8"/>
<sequence>MVVLFSSTFQMKCQTSLTLRCKDGVSHEFMNFTNHIYENTKLARLVSDMPVRQFNEHVQKLEQIVDFLKARKEYKAQDIHPDEFPADTITKALNPIAEIFQDNEVGDDSRGSIYIGDIASSPSQAEPHLTAEEVSTRIQKTSCAKLAPHQQLRGLNIPR</sequence>
<dbReference type="Proteomes" id="UP000507470">
    <property type="component" value="Unassembled WGS sequence"/>
</dbReference>
<gene>
    <name evidence="1" type="ORF">MCOR_26468</name>
</gene>
<name>A0A6J8C4Z8_MYTCO</name>
<protein>
    <submittedName>
        <fullName evidence="1">Uncharacterized protein</fullName>
    </submittedName>
</protein>
<organism evidence="1 2">
    <name type="scientific">Mytilus coruscus</name>
    <name type="common">Sea mussel</name>
    <dbReference type="NCBI Taxonomy" id="42192"/>
    <lineage>
        <taxon>Eukaryota</taxon>
        <taxon>Metazoa</taxon>
        <taxon>Spiralia</taxon>
        <taxon>Lophotrochozoa</taxon>
        <taxon>Mollusca</taxon>
        <taxon>Bivalvia</taxon>
        <taxon>Autobranchia</taxon>
        <taxon>Pteriomorphia</taxon>
        <taxon>Mytilida</taxon>
        <taxon>Mytiloidea</taxon>
        <taxon>Mytilidae</taxon>
        <taxon>Mytilinae</taxon>
        <taxon>Mytilus</taxon>
    </lineage>
</organism>